<evidence type="ECO:0000259" key="12">
    <source>
        <dbReference type="Pfam" id="PF07819"/>
    </source>
</evidence>
<keyword evidence="7 10" id="KW-0653">Protein transport</keyword>
<keyword evidence="14" id="KW-1185">Reference proteome</keyword>
<sequence length="1420" mass="148250">MTTSRPRARANGRAEVAPVGRSSTRQDPAAANVKQRHGSTSDLKPQVKPAASDVTASAPAIAPMGESSRAAAGQTGIPPADPPATLRLRLAVYLASAVATALLLGFAWAGLLATPVAEEPRLPASLQQLLGPGQTGPGPLLQKVTTAARSVLGPSAIDPCSCAMTYSRPSYPRLNLATMPIPYGQRQGKKVPPHPGRGVLFAERTEADWAAAYREASRSGRYQLIRFDDAGRPPATHLPLQPVLFIAGSGGSSKQVRSLASVAARHAHGLTLGYKDPEMWDQFDEWDLADLGGSPTASLVFYSVETDGEMTGFRTDDIMAQAHFANYVLAWLANHHPTADSIILIGHSMGGIVARTMPLLASHPPRTVQSYVTLATPHASPPLPAISRTLHDLYQAVNYLWAAALATQEAGSTAAMVADSQVADTAAALGLTPVTDSAWFRQHVSLLSLAPGSRDLLVDGSLNWLQGLLQRGVWVDWTDAENTPGGRAVLSPATNVVSGWTTGLPGVSTSQDHQTIVWCAETVRAVNHIIQAQLHANDGRAAMLDLPRRVAITRQIVSPSFSQRFALPQGLKLGAEDRRLTLPTVPAVSLDAGRPCADTEVLVDLDRPLVIAISGPGAPDARSEPLSRVDVFADPLSAPAAGGWPSDPFAVWLCSQDDYRDLVSGGGDSPRVPLTALTAGGACTPVPAAHLSVTQLTRRQVSLSVTVDWHAVIYHGRPYDAVAILVPASGGAARWSTRTCLSAPAADRSVTSPKSMSFQLLLARRQVSLPLVGHTVVLPVPVVGITIPLPAGSLASELVQLPAWTGLSALGGGLPLRACLLRQGTTSEGGPGGQRVLLWTRAPANDEEKVHEQEALECGNGGAAIFSHSHAGAIREPSSALDFATLADFGLHLRLLRVFEQEETNEARSPVFGSGGEPLALRVYWDLRTFSAHATRIDAATVAPVLVLGWGILFMVLGSKPSPAGADHPIEVFIGRHAWPLVGAMAILSAAAAAVSAVRLITPADGLESLLSISAGEAHALFGIAVEALAVAAYRLTASLLLAHACLGAFRLVVGALAAILSPFWLLVVRPLRPVVRGLGARLPGVGDALRLAAVISVASLLPGHLAVVLLSIARLLGLGLGRLSVIGMGPTSHARRTHQYKVYLLFACLIPVALAATRAFAWLRAERLIDWPFSPEYRPTAHQLADLCPSPEHLAKLSAALPGAMAIPAGSLKTLAQAVMGAGAEGDALAVVRAMHVAAVRTLRLVVALVAGHLRLAGCQLDEPIIRGVVSQAAAAAAAAAATATGMGLPLAKSPAVVAHAADRLLAALRVERSPVLVMAYGLLWLAAERMGRALFPDAEPSTHGDPGLSPADKALVAETRQQVAMALRALCLVGSFSLLAGAVGVLGPAMAREIASYAPALFLSLMPLATFLASGMVA</sequence>
<feature type="domain" description="GPI inositol-deacylase PGAP1-like alpha/beta" evidence="12">
    <location>
        <begin position="241"/>
        <end position="530"/>
    </location>
</feature>
<evidence type="ECO:0000256" key="10">
    <source>
        <dbReference type="RuleBase" id="RU365011"/>
    </source>
</evidence>
<evidence type="ECO:0000256" key="11">
    <source>
        <dbReference type="SAM" id="MobiDB-lite"/>
    </source>
</evidence>
<dbReference type="EMBL" id="KB932201">
    <property type="protein sequence ID" value="KCV72504.1"/>
    <property type="molecule type" value="Genomic_DNA"/>
</dbReference>
<dbReference type="Pfam" id="PF07819">
    <property type="entry name" value="PGAP1"/>
    <property type="match status" value="1"/>
</dbReference>
<feature type="transmembrane region" description="Helical" evidence="10">
    <location>
        <begin position="1396"/>
        <end position="1419"/>
    </location>
</feature>
<keyword evidence="5 10" id="KW-0378">Hydrolase</keyword>
<dbReference type="STRING" id="691883.A0A058ZDR8"/>
<feature type="transmembrane region" description="Helical" evidence="10">
    <location>
        <begin position="1049"/>
        <end position="1069"/>
    </location>
</feature>
<name>A0A058ZDR8_FONAL</name>
<evidence type="ECO:0000256" key="7">
    <source>
        <dbReference type="ARBA" id="ARBA00022927"/>
    </source>
</evidence>
<proteinExistence type="inferred from homology"/>
<feature type="transmembrane region" description="Helical" evidence="10">
    <location>
        <begin position="1089"/>
        <end position="1122"/>
    </location>
</feature>
<feature type="transmembrane region" description="Helical" evidence="10">
    <location>
        <begin position="1143"/>
        <end position="1164"/>
    </location>
</feature>
<evidence type="ECO:0000256" key="6">
    <source>
        <dbReference type="ARBA" id="ARBA00022824"/>
    </source>
</evidence>
<dbReference type="Proteomes" id="UP000030693">
    <property type="component" value="Unassembled WGS sequence"/>
</dbReference>
<dbReference type="EC" id="3.1.-.-" evidence="10"/>
<dbReference type="GeneID" id="20524824"/>
<dbReference type="InterPro" id="IPR029058">
    <property type="entry name" value="AB_hydrolase_fold"/>
</dbReference>
<dbReference type="GO" id="GO:0006505">
    <property type="term" value="P:GPI anchor metabolic process"/>
    <property type="evidence" value="ECO:0007669"/>
    <property type="project" value="TreeGrafter"/>
</dbReference>
<feature type="transmembrane region" description="Helical" evidence="10">
    <location>
        <begin position="1367"/>
        <end position="1389"/>
    </location>
</feature>
<dbReference type="PANTHER" id="PTHR15495:SF7">
    <property type="entry name" value="GPI INOSITOL-DEACYLASE"/>
    <property type="match status" value="1"/>
</dbReference>
<dbReference type="InterPro" id="IPR039529">
    <property type="entry name" value="PGAP1/BST1"/>
</dbReference>
<dbReference type="RefSeq" id="XP_009492205.1">
    <property type="nucleotide sequence ID" value="XM_009493930.1"/>
</dbReference>
<dbReference type="GO" id="GO:0006888">
    <property type="term" value="P:endoplasmic reticulum to Golgi vesicle-mediated transport"/>
    <property type="evidence" value="ECO:0007669"/>
    <property type="project" value="TreeGrafter"/>
</dbReference>
<protein>
    <recommendedName>
        <fullName evidence="10">GPI inositol-deacylase</fullName>
        <ecNumber evidence="10">3.1.-.-</ecNumber>
    </recommendedName>
</protein>
<dbReference type="eggNOG" id="KOG3724">
    <property type="taxonomic scope" value="Eukaryota"/>
</dbReference>
<keyword evidence="4 10" id="KW-0812">Transmembrane</keyword>
<evidence type="ECO:0000256" key="2">
    <source>
        <dbReference type="ARBA" id="ARBA00006931"/>
    </source>
</evidence>
<evidence type="ECO:0000313" key="13">
    <source>
        <dbReference type="EMBL" id="KCV72504.1"/>
    </source>
</evidence>
<keyword evidence="6 10" id="KW-0256">Endoplasmic reticulum</keyword>
<comment type="function">
    <text evidence="10">Involved in inositol deacylation of GPI-anchored proteins which plays important roles in the quality control and ER-associated degradation of GPI-anchored proteins.</text>
</comment>
<dbReference type="Gene3D" id="3.40.50.1820">
    <property type="entry name" value="alpha/beta hydrolase"/>
    <property type="match status" value="1"/>
</dbReference>
<dbReference type="OrthoDB" id="348976at2759"/>
<dbReference type="SUPFAM" id="SSF53474">
    <property type="entry name" value="alpha/beta-Hydrolases"/>
    <property type="match status" value="1"/>
</dbReference>
<feature type="transmembrane region" description="Helical" evidence="10">
    <location>
        <begin position="978"/>
        <end position="998"/>
    </location>
</feature>
<keyword evidence="9 10" id="KW-0472">Membrane</keyword>
<dbReference type="GO" id="GO:0015031">
    <property type="term" value="P:protein transport"/>
    <property type="evidence" value="ECO:0007669"/>
    <property type="project" value="UniProtKB-KW"/>
</dbReference>
<feature type="transmembrane region" description="Helical" evidence="10">
    <location>
        <begin position="90"/>
        <end position="111"/>
    </location>
</feature>
<evidence type="ECO:0000256" key="3">
    <source>
        <dbReference type="ARBA" id="ARBA00022448"/>
    </source>
</evidence>
<gene>
    <name evidence="13" type="ORF">H696_00099</name>
</gene>
<dbReference type="GO" id="GO:0050185">
    <property type="term" value="F:phosphatidylinositol deacylase activity"/>
    <property type="evidence" value="ECO:0007669"/>
    <property type="project" value="TreeGrafter"/>
</dbReference>
<evidence type="ECO:0000256" key="5">
    <source>
        <dbReference type="ARBA" id="ARBA00022801"/>
    </source>
</evidence>
<keyword evidence="3 10" id="KW-0813">Transport</keyword>
<evidence type="ECO:0000256" key="8">
    <source>
        <dbReference type="ARBA" id="ARBA00022989"/>
    </source>
</evidence>
<accession>A0A058ZDR8</accession>
<dbReference type="InterPro" id="IPR012908">
    <property type="entry name" value="PGAP1-ab_dom-like"/>
</dbReference>
<evidence type="ECO:0000256" key="1">
    <source>
        <dbReference type="ARBA" id="ARBA00004477"/>
    </source>
</evidence>
<feature type="transmembrane region" description="Helical" evidence="10">
    <location>
        <begin position="1018"/>
        <end position="1037"/>
    </location>
</feature>
<dbReference type="GO" id="GO:0005789">
    <property type="term" value="C:endoplasmic reticulum membrane"/>
    <property type="evidence" value="ECO:0007669"/>
    <property type="project" value="UniProtKB-SubCell"/>
</dbReference>
<evidence type="ECO:0000256" key="4">
    <source>
        <dbReference type="ARBA" id="ARBA00022692"/>
    </source>
</evidence>
<feature type="transmembrane region" description="Helical" evidence="10">
    <location>
        <begin position="939"/>
        <end position="957"/>
    </location>
</feature>
<feature type="compositionally biased region" description="Basic residues" evidence="11">
    <location>
        <begin position="1"/>
        <end position="10"/>
    </location>
</feature>
<keyword evidence="8 10" id="KW-1133">Transmembrane helix</keyword>
<dbReference type="PANTHER" id="PTHR15495">
    <property type="entry name" value="NEGATIVE REGULATOR OF VESICLE FORMATION-RELATED"/>
    <property type="match status" value="1"/>
</dbReference>
<reference evidence="13" key="1">
    <citation type="submission" date="2013-04" db="EMBL/GenBank/DDBJ databases">
        <title>The Genome Sequence of Fonticula alba ATCC 38817.</title>
        <authorList>
            <consortium name="The Broad Institute Genomics Platform"/>
            <person name="Russ C."/>
            <person name="Cuomo C."/>
            <person name="Burger G."/>
            <person name="Gray M.W."/>
            <person name="Holland P.W.H."/>
            <person name="King N."/>
            <person name="Lang F.B.F."/>
            <person name="Roger A.J."/>
            <person name="Ruiz-Trillo I."/>
            <person name="Brown M."/>
            <person name="Walker B."/>
            <person name="Young S."/>
            <person name="Zeng Q."/>
            <person name="Gargeya S."/>
            <person name="Fitzgerald M."/>
            <person name="Haas B."/>
            <person name="Abouelleil A."/>
            <person name="Allen A.W."/>
            <person name="Alvarado L."/>
            <person name="Arachchi H.M."/>
            <person name="Berlin A.M."/>
            <person name="Chapman S.B."/>
            <person name="Gainer-Dewar J."/>
            <person name="Goldberg J."/>
            <person name="Griggs A."/>
            <person name="Gujja S."/>
            <person name="Hansen M."/>
            <person name="Howarth C."/>
            <person name="Imamovic A."/>
            <person name="Ireland A."/>
            <person name="Larimer J."/>
            <person name="McCowan C."/>
            <person name="Murphy C."/>
            <person name="Pearson M."/>
            <person name="Poon T.W."/>
            <person name="Priest M."/>
            <person name="Roberts A."/>
            <person name="Saif S."/>
            <person name="Shea T."/>
            <person name="Sisk P."/>
            <person name="Sykes S."/>
            <person name="Wortman J."/>
            <person name="Nusbaum C."/>
            <person name="Birren B."/>
        </authorList>
    </citation>
    <scope>NUCLEOTIDE SEQUENCE [LARGE SCALE GENOMIC DNA]</scope>
    <source>
        <strain evidence="13">ATCC 38817</strain>
    </source>
</reference>
<comment type="subcellular location">
    <subcellularLocation>
        <location evidence="1">Endoplasmic reticulum membrane</location>
        <topology evidence="1">Multi-pass membrane protein</topology>
    </subcellularLocation>
</comment>
<feature type="region of interest" description="Disordered" evidence="11">
    <location>
        <begin position="1"/>
        <end position="55"/>
    </location>
</feature>
<evidence type="ECO:0000256" key="9">
    <source>
        <dbReference type="ARBA" id="ARBA00023136"/>
    </source>
</evidence>
<evidence type="ECO:0000313" key="14">
    <source>
        <dbReference type="Proteomes" id="UP000030693"/>
    </source>
</evidence>
<comment type="similarity">
    <text evidence="2 10">Belongs to the GPI inositol-deacylase family.</text>
</comment>
<organism evidence="13">
    <name type="scientific">Fonticula alba</name>
    <name type="common">Slime mold</name>
    <dbReference type="NCBI Taxonomy" id="691883"/>
    <lineage>
        <taxon>Eukaryota</taxon>
        <taxon>Rotosphaerida</taxon>
        <taxon>Fonticulaceae</taxon>
        <taxon>Fonticula</taxon>
    </lineage>
</organism>